<feature type="transmembrane region" description="Helical" evidence="6">
    <location>
        <begin position="341"/>
        <end position="362"/>
    </location>
</feature>
<evidence type="ECO:0000256" key="3">
    <source>
        <dbReference type="ARBA" id="ARBA00022692"/>
    </source>
</evidence>
<evidence type="ECO:0000256" key="2">
    <source>
        <dbReference type="ARBA" id="ARBA00022448"/>
    </source>
</evidence>
<evidence type="ECO:0000256" key="4">
    <source>
        <dbReference type="ARBA" id="ARBA00022989"/>
    </source>
</evidence>
<name>A0A075FJ83_9EURY</name>
<accession>A0A075FJ83</accession>
<reference evidence="7" key="1">
    <citation type="journal article" date="2014" name="Genome Biol. Evol.">
        <title>Pangenome evidence for extensive interdomain horizontal transfer affecting lineage core and shell genes in uncultured planktonic thaumarchaeota and euryarchaeota.</title>
        <authorList>
            <person name="Deschamps P."/>
            <person name="Zivanovic Y."/>
            <person name="Moreira D."/>
            <person name="Rodriguez-Valera F."/>
            <person name="Lopez-Garcia P."/>
        </authorList>
    </citation>
    <scope>NUCLEOTIDE SEQUENCE</scope>
</reference>
<dbReference type="InterPro" id="IPR050495">
    <property type="entry name" value="ATG22/LtaA_families"/>
</dbReference>
<keyword evidence="4 6" id="KW-1133">Transmembrane helix</keyword>
<evidence type="ECO:0000256" key="5">
    <source>
        <dbReference type="ARBA" id="ARBA00023136"/>
    </source>
</evidence>
<feature type="transmembrane region" description="Helical" evidence="6">
    <location>
        <begin position="80"/>
        <end position="101"/>
    </location>
</feature>
<proteinExistence type="predicted"/>
<dbReference type="PANTHER" id="PTHR23519">
    <property type="entry name" value="AUTOPHAGY-RELATED PROTEIN 22"/>
    <property type="match status" value="1"/>
</dbReference>
<dbReference type="EMBL" id="KF900332">
    <property type="protein sequence ID" value="AIE91268.1"/>
    <property type="molecule type" value="Genomic_DNA"/>
</dbReference>
<feature type="transmembrane region" description="Helical" evidence="6">
    <location>
        <begin position="531"/>
        <end position="553"/>
    </location>
</feature>
<dbReference type="AlphaFoldDB" id="A0A075FJ83"/>
<feature type="transmembrane region" description="Helical" evidence="6">
    <location>
        <begin position="559"/>
        <end position="578"/>
    </location>
</feature>
<dbReference type="InterPro" id="IPR036259">
    <property type="entry name" value="MFS_trans_sf"/>
</dbReference>
<dbReference type="SUPFAM" id="SSF103473">
    <property type="entry name" value="MFS general substrate transporter"/>
    <property type="match status" value="1"/>
</dbReference>
<organism evidence="7">
    <name type="scientific">uncultured marine group II/III euryarchaeote AD1000_113_C07</name>
    <dbReference type="NCBI Taxonomy" id="1457718"/>
    <lineage>
        <taxon>Archaea</taxon>
        <taxon>Methanobacteriati</taxon>
        <taxon>Methanobacteriota</taxon>
        <taxon>environmental samples</taxon>
    </lineage>
</organism>
<feature type="transmembrane region" description="Helical" evidence="6">
    <location>
        <begin position="183"/>
        <end position="204"/>
    </location>
</feature>
<keyword evidence="3 6" id="KW-0812">Transmembrane</keyword>
<protein>
    <submittedName>
        <fullName evidence="7">Major facilitator permease superfamily protein (UMF1)</fullName>
    </submittedName>
</protein>
<gene>
    <name evidence="7" type="primary">UMF1</name>
</gene>
<feature type="transmembrane region" description="Helical" evidence="6">
    <location>
        <begin position="274"/>
        <end position="300"/>
    </location>
</feature>
<dbReference type="Pfam" id="PF11700">
    <property type="entry name" value="ATG22"/>
    <property type="match status" value="2"/>
</dbReference>
<evidence type="ECO:0000256" key="6">
    <source>
        <dbReference type="SAM" id="Phobius"/>
    </source>
</evidence>
<keyword evidence="5 6" id="KW-0472">Membrane</keyword>
<dbReference type="GO" id="GO:0012505">
    <property type="term" value="C:endomembrane system"/>
    <property type="evidence" value="ECO:0007669"/>
    <property type="project" value="UniProtKB-SubCell"/>
</dbReference>
<dbReference type="PANTHER" id="PTHR23519:SF1">
    <property type="entry name" value="AUTOPHAGY-RELATED PROTEIN 22"/>
    <property type="match status" value="1"/>
</dbReference>
<sequence length="604" mass="66213">MESVSDSGGSKSELVDNLLDKMSAEEKKSLKSWYWYDWANQAFALTVLTVVVPFLLSSMFNLATGGGKEYAGWEVTGDGFYAIVLAISSMFVAISSPILGAVADRMPIKKKILWIYTIIGIVFTALMGISPFMGEDSSWKFLAICLVIGNIGFAGGNVIYYAFMPYLADYRLMDHVSSWGYAYGYAGGSLLLIVHLVVGTTGFFGLSTSWSPPILSFVFITSALWWLGFGMPIFKNTPEPEIPNPTEYESLTEAMIDGFREVGKTFKEIKKYKVLVTYLIGYLLFYDGINTIGAMASAFADSVLRINPAMNFVLLLMVNITAIPMSVIGGRLASKHGTKKILGAALSVYCVVAVLAVGFAPLDLDDDHERYDFQYDWNEDEGVYELSTLYDKGVDGWVSKEGAGDAEFRDSFLSFLKEGEDERTSLNLEDAGLLAIEMDQMTEHRFSFSFSGGELDESASVGDGHPSIIEGGMVDWWPNFLRDNVWGPAGFGVNFQWILLGMMVGMVMGTAGAQARSLFGMLIPASKTTEFFGFFGFIGKAAAVFGPLIYFVVSSSMDSRMALLSIVIVILLGMLIFLRIDVEEGIRVAKAVDAEAGLFRGEEK</sequence>
<feature type="transmembrane region" description="Helical" evidence="6">
    <location>
        <begin position="139"/>
        <end position="163"/>
    </location>
</feature>
<keyword evidence="2" id="KW-0813">Transport</keyword>
<evidence type="ECO:0000313" key="7">
    <source>
        <dbReference type="EMBL" id="AIE91268.1"/>
    </source>
</evidence>
<feature type="transmembrane region" description="Helical" evidence="6">
    <location>
        <begin position="312"/>
        <end position="329"/>
    </location>
</feature>
<feature type="transmembrane region" description="Helical" evidence="6">
    <location>
        <begin position="210"/>
        <end position="229"/>
    </location>
</feature>
<feature type="transmembrane region" description="Helical" evidence="6">
    <location>
        <begin position="495"/>
        <end position="519"/>
    </location>
</feature>
<feature type="transmembrane region" description="Helical" evidence="6">
    <location>
        <begin position="38"/>
        <end position="60"/>
    </location>
</feature>
<comment type="subcellular location">
    <subcellularLocation>
        <location evidence="1">Endomembrane system</location>
        <topology evidence="1">Multi-pass membrane protein</topology>
    </subcellularLocation>
</comment>
<dbReference type="InterPro" id="IPR024671">
    <property type="entry name" value="Atg22-like"/>
</dbReference>
<dbReference type="Gene3D" id="1.20.1250.20">
    <property type="entry name" value="MFS general substrate transporter like domains"/>
    <property type="match status" value="2"/>
</dbReference>
<feature type="transmembrane region" description="Helical" evidence="6">
    <location>
        <begin position="113"/>
        <end position="133"/>
    </location>
</feature>
<evidence type="ECO:0000256" key="1">
    <source>
        <dbReference type="ARBA" id="ARBA00004127"/>
    </source>
</evidence>